<dbReference type="InterPro" id="IPR009056">
    <property type="entry name" value="Cyt_c-like_dom"/>
</dbReference>
<feature type="chain" id="PRO_5043376189" description="Cytochrome c domain-containing protein" evidence="6">
    <location>
        <begin position="24"/>
        <end position="169"/>
    </location>
</feature>
<evidence type="ECO:0000259" key="7">
    <source>
        <dbReference type="PROSITE" id="PS51007"/>
    </source>
</evidence>
<dbReference type="EMBL" id="JAZHOG010000006">
    <property type="protein sequence ID" value="MEJ8568059.1"/>
    <property type="molecule type" value="Genomic_DNA"/>
</dbReference>
<dbReference type="GO" id="GO:0046872">
    <property type="term" value="F:metal ion binding"/>
    <property type="evidence" value="ECO:0007669"/>
    <property type="project" value="UniProtKB-KW"/>
</dbReference>
<dbReference type="Proteomes" id="UP001359886">
    <property type="component" value="Unassembled WGS sequence"/>
</dbReference>
<keyword evidence="2 4" id="KW-0479">Metal-binding</keyword>
<evidence type="ECO:0000256" key="1">
    <source>
        <dbReference type="ARBA" id="ARBA00022617"/>
    </source>
</evidence>
<evidence type="ECO:0000256" key="6">
    <source>
        <dbReference type="SAM" id="SignalP"/>
    </source>
</evidence>
<evidence type="ECO:0000256" key="5">
    <source>
        <dbReference type="SAM" id="MobiDB-lite"/>
    </source>
</evidence>
<evidence type="ECO:0000313" key="9">
    <source>
        <dbReference type="Proteomes" id="UP001359886"/>
    </source>
</evidence>
<organism evidence="8 9">
    <name type="scientific">Elongatibacter sediminis</name>
    <dbReference type="NCBI Taxonomy" id="3119006"/>
    <lineage>
        <taxon>Bacteria</taxon>
        <taxon>Pseudomonadati</taxon>
        <taxon>Pseudomonadota</taxon>
        <taxon>Gammaproteobacteria</taxon>
        <taxon>Chromatiales</taxon>
        <taxon>Wenzhouxiangellaceae</taxon>
        <taxon>Elongatibacter</taxon>
    </lineage>
</organism>
<feature type="signal peptide" evidence="6">
    <location>
        <begin position="1"/>
        <end position="23"/>
    </location>
</feature>
<dbReference type="AlphaFoldDB" id="A0AAW9RF73"/>
<dbReference type="GO" id="GO:0009055">
    <property type="term" value="F:electron transfer activity"/>
    <property type="evidence" value="ECO:0007669"/>
    <property type="project" value="InterPro"/>
</dbReference>
<sequence>MMLNEVRCVLTLALCALMLTACNQEQPVEVFVPPEGDPEQGRLVFLQHGCTDCHTIPDVDLPGASPVTETVMPLGVRMHRVRNYGDLLTSVIYPDHVVSPKYVAAQTAAQPDAEPVEMPDFTQTMTVAELIDVVEFLHVEYSRLLSRQYQGKNTPPRSRLERERERNPN</sequence>
<evidence type="ECO:0000256" key="4">
    <source>
        <dbReference type="PROSITE-ProRule" id="PRU00433"/>
    </source>
</evidence>
<feature type="region of interest" description="Disordered" evidence="5">
    <location>
        <begin position="148"/>
        <end position="169"/>
    </location>
</feature>
<dbReference type="PROSITE" id="PS51257">
    <property type="entry name" value="PROKAR_LIPOPROTEIN"/>
    <property type="match status" value="1"/>
</dbReference>
<feature type="domain" description="Cytochrome c" evidence="7">
    <location>
        <begin position="36"/>
        <end position="141"/>
    </location>
</feature>
<dbReference type="InterPro" id="IPR036909">
    <property type="entry name" value="Cyt_c-like_dom_sf"/>
</dbReference>
<dbReference type="GO" id="GO:0020037">
    <property type="term" value="F:heme binding"/>
    <property type="evidence" value="ECO:0007669"/>
    <property type="project" value="InterPro"/>
</dbReference>
<feature type="compositionally biased region" description="Basic and acidic residues" evidence="5">
    <location>
        <begin position="158"/>
        <end position="169"/>
    </location>
</feature>
<evidence type="ECO:0000256" key="2">
    <source>
        <dbReference type="ARBA" id="ARBA00022723"/>
    </source>
</evidence>
<keyword evidence="6" id="KW-0732">Signal</keyword>
<accession>A0AAW9RF73</accession>
<comment type="caution">
    <text evidence="8">The sequence shown here is derived from an EMBL/GenBank/DDBJ whole genome shotgun (WGS) entry which is preliminary data.</text>
</comment>
<keyword evidence="3 4" id="KW-0408">Iron</keyword>
<dbReference type="SUPFAM" id="SSF46626">
    <property type="entry name" value="Cytochrome c"/>
    <property type="match status" value="1"/>
</dbReference>
<reference evidence="8 9" key="1">
    <citation type="submission" date="2024-02" db="EMBL/GenBank/DDBJ databases">
        <title>A novel Wenzhouxiangellaceae bacterium, isolated from coastal sediments.</title>
        <authorList>
            <person name="Du Z.-J."/>
            <person name="Ye Y.-Q."/>
            <person name="Zhang X.-Y."/>
        </authorList>
    </citation>
    <scope>NUCLEOTIDE SEQUENCE [LARGE SCALE GENOMIC DNA]</scope>
    <source>
        <strain evidence="8 9">CH-27</strain>
    </source>
</reference>
<keyword evidence="9" id="KW-1185">Reference proteome</keyword>
<dbReference type="PROSITE" id="PS51007">
    <property type="entry name" value="CYTC"/>
    <property type="match status" value="1"/>
</dbReference>
<evidence type="ECO:0000256" key="3">
    <source>
        <dbReference type="ARBA" id="ARBA00023004"/>
    </source>
</evidence>
<proteinExistence type="predicted"/>
<gene>
    <name evidence="8" type="ORF">V3330_10515</name>
</gene>
<evidence type="ECO:0000313" key="8">
    <source>
        <dbReference type="EMBL" id="MEJ8568059.1"/>
    </source>
</evidence>
<keyword evidence="1 4" id="KW-0349">Heme</keyword>
<name>A0AAW9RF73_9GAMM</name>
<dbReference type="Gene3D" id="1.10.760.10">
    <property type="entry name" value="Cytochrome c-like domain"/>
    <property type="match status" value="1"/>
</dbReference>
<protein>
    <recommendedName>
        <fullName evidence="7">Cytochrome c domain-containing protein</fullName>
    </recommendedName>
</protein>